<dbReference type="Gene3D" id="1.25.40.10">
    <property type="entry name" value="Tetratricopeptide repeat domain"/>
    <property type="match status" value="1"/>
</dbReference>
<evidence type="ECO:0000256" key="2">
    <source>
        <dbReference type="SAM" id="Phobius"/>
    </source>
</evidence>
<accession>A0ABP6UXN4</accession>
<dbReference type="InterPro" id="IPR019734">
    <property type="entry name" value="TPR_rpt"/>
</dbReference>
<dbReference type="SUPFAM" id="SSF48452">
    <property type="entry name" value="TPR-like"/>
    <property type="match status" value="1"/>
</dbReference>
<keyword evidence="1" id="KW-0802">TPR repeat</keyword>
<dbReference type="PROSITE" id="PS50005">
    <property type="entry name" value="TPR"/>
    <property type="match status" value="1"/>
</dbReference>
<name>A0ABP6UXN4_9FLAO</name>
<dbReference type="EMBL" id="BAABCW010000033">
    <property type="protein sequence ID" value="GAA3523125.1"/>
    <property type="molecule type" value="Genomic_DNA"/>
</dbReference>
<feature type="repeat" description="TPR" evidence="1">
    <location>
        <begin position="77"/>
        <end position="110"/>
    </location>
</feature>
<keyword evidence="4" id="KW-1185">Reference proteome</keyword>
<proteinExistence type="predicted"/>
<comment type="caution">
    <text evidence="3">The sequence shown here is derived from an EMBL/GenBank/DDBJ whole genome shotgun (WGS) entry which is preliminary data.</text>
</comment>
<feature type="transmembrane region" description="Helical" evidence="2">
    <location>
        <begin position="399"/>
        <end position="416"/>
    </location>
</feature>
<organism evidence="3 4">
    <name type="scientific">Aquimarina addita</name>
    <dbReference type="NCBI Taxonomy" id="870485"/>
    <lineage>
        <taxon>Bacteria</taxon>
        <taxon>Pseudomonadati</taxon>
        <taxon>Bacteroidota</taxon>
        <taxon>Flavobacteriia</taxon>
        <taxon>Flavobacteriales</taxon>
        <taxon>Flavobacteriaceae</taxon>
        <taxon>Aquimarina</taxon>
    </lineage>
</organism>
<dbReference type="Proteomes" id="UP001500459">
    <property type="component" value="Unassembled WGS sequence"/>
</dbReference>
<keyword evidence="2" id="KW-0812">Transmembrane</keyword>
<reference evidence="4" key="1">
    <citation type="journal article" date="2019" name="Int. J. Syst. Evol. Microbiol.">
        <title>The Global Catalogue of Microorganisms (GCM) 10K type strain sequencing project: providing services to taxonomists for standard genome sequencing and annotation.</title>
        <authorList>
            <consortium name="The Broad Institute Genomics Platform"/>
            <consortium name="The Broad Institute Genome Sequencing Center for Infectious Disease"/>
            <person name="Wu L."/>
            <person name="Ma J."/>
        </authorList>
    </citation>
    <scope>NUCLEOTIDE SEQUENCE [LARGE SCALE GENOMIC DNA]</scope>
    <source>
        <strain evidence="4">JCM 17106</strain>
    </source>
</reference>
<evidence type="ECO:0008006" key="5">
    <source>
        <dbReference type="Google" id="ProtNLM"/>
    </source>
</evidence>
<gene>
    <name evidence="3" type="ORF">GCM10022393_42350</name>
</gene>
<protein>
    <recommendedName>
        <fullName evidence="5">Tetratricopeptide repeat protein</fullName>
    </recommendedName>
</protein>
<keyword evidence="2" id="KW-1133">Transmembrane helix</keyword>
<keyword evidence="2" id="KW-0472">Membrane</keyword>
<evidence type="ECO:0000256" key="1">
    <source>
        <dbReference type="PROSITE-ProRule" id="PRU00339"/>
    </source>
</evidence>
<evidence type="ECO:0000313" key="4">
    <source>
        <dbReference type="Proteomes" id="UP001500459"/>
    </source>
</evidence>
<dbReference type="InterPro" id="IPR011990">
    <property type="entry name" value="TPR-like_helical_dom_sf"/>
</dbReference>
<sequence>MERQRFPNIIELLSGNFLRHSQEYHFWRIKDREEKLQTNSDSLSLMDDLAVSYSKTGNDKQAIKIGHSQLLIQPNRYETLANLGTFYIHNGDLASGITYIDRAIDVNPNAHFGREIYQRHLAAYVFSKKVNGKIPLPLASKFQKNPEALPNPKQLDNFYTFLLNKHLDTINSIEDEKFEIPSDKRSNMLPHKKLKEAIIGIMGMMKFGNTDSPILAEVLGDLLMATGWKDGARQLAARAYLKASYDCKNKQAEKVYRKRVEYVLFHQYTKKRGSQFTIKDLEAMYQEERILGQKFFNRIKNDEIKWIAQGKQPEIEFGKKYYSEPVLGERIQKASAKWRNNHEYLTDTLVGTTVNYRTENKNNKISNAKAKETVDSLLHNNQSIPVKNPKVMPKSSNSWFFYVIGIILLIGLSVAIRKKLK</sequence>
<evidence type="ECO:0000313" key="3">
    <source>
        <dbReference type="EMBL" id="GAA3523125.1"/>
    </source>
</evidence>